<keyword evidence="9" id="KW-0175">Coiled coil</keyword>
<sequence length="176" mass="19262">MSNTLANETHQRGLKDFLQLYNTITEYCFNKCISKFNERSPSNNETSCVDICTDNYVHFNQRFMFNFVDHQERRKREAEQVTAEAAAKEQEEKQKQLQQAAAAFAAGQEQAAADMAAASASSSPVLADLPLKTGQAMELLETLAGSSSGTVPPDNSLQNIPVSLADPVQSVQEGAK</sequence>
<accession>A0AAV4GHL7</accession>
<dbReference type="GO" id="GO:0015031">
    <property type="term" value="P:protein transport"/>
    <property type="evidence" value="ECO:0007669"/>
    <property type="project" value="UniProtKB-KW"/>
</dbReference>
<keyword evidence="4" id="KW-0862">Zinc</keyword>
<evidence type="ECO:0000256" key="10">
    <source>
        <dbReference type="SAM" id="MobiDB-lite"/>
    </source>
</evidence>
<evidence type="ECO:0000259" key="11">
    <source>
        <dbReference type="Pfam" id="PF02953"/>
    </source>
</evidence>
<dbReference type="InterPro" id="IPR004217">
    <property type="entry name" value="Tim10-like"/>
</dbReference>
<dbReference type="Pfam" id="PF02953">
    <property type="entry name" value="zf-Tim10_DDP"/>
    <property type="match status" value="1"/>
</dbReference>
<dbReference type="Proteomes" id="UP000762676">
    <property type="component" value="Unassembled WGS sequence"/>
</dbReference>
<dbReference type="Gene3D" id="1.10.287.810">
    <property type="entry name" value="Mitochondrial import inner membrane translocase subunit tim13 like domains"/>
    <property type="match status" value="1"/>
</dbReference>
<evidence type="ECO:0000256" key="7">
    <source>
        <dbReference type="ARBA" id="ARBA00023128"/>
    </source>
</evidence>
<keyword evidence="8" id="KW-1015">Disulfide bond</keyword>
<dbReference type="GO" id="GO:0046872">
    <property type="term" value="F:metal ion binding"/>
    <property type="evidence" value="ECO:0007669"/>
    <property type="project" value="UniProtKB-KW"/>
</dbReference>
<keyword evidence="2" id="KW-0813">Transport</keyword>
<dbReference type="AlphaFoldDB" id="A0AAV4GHL7"/>
<evidence type="ECO:0000256" key="3">
    <source>
        <dbReference type="ARBA" id="ARBA00022723"/>
    </source>
</evidence>
<keyword evidence="7" id="KW-0496">Mitochondrion</keyword>
<feature type="compositionally biased region" description="Polar residues" evidence="10">
    <location>
        <begin position="144"/>
        <end position="161"/>
    </location>
</feature>
<evidence type="ECO:0000256" key="2">
    <source>
        <dbReference type="ARBA" id="ARBA00022448"/>
    </source>
</evidence>
<organism evidence="12 13">
    <name type="scientific">Elysia marginata</name>
    <dbReference type="NCBI Taxonomy" id="1093978"/>
    <lineage>
        <taxon>Eukaryota</taxon>
        <taxon>Metazoa</taxon>
        <taxon>Spiralia</taxon>
        <taxon>Lophotrochozoa</taxon>
        <taxon>Mollusca</taxon>
        <taxon>Gastropoda</taxon>
        <taxon>Heterobranchia</taxon>
        <taxon>Euthyneura</taxon>
        <taxon>Panpulmonata</taxon>
        <taxon>Sacoglossa</taxon>
        <taxon>Placobranchoidea</taxon>
        <taxon>Plakobranchidae</taxon>
        <taxon>Elysia</taxon>
    </lineage>
</organism>
<protein>
    <submittedName>
        <fullName evidence="12">Mitochondrial import inner membrane translocase subunit TIM9</fullName>
    </submittedName>
</protein>
<dbReference type="InterPro" id="IPR035427">
    <property type="entry name" value="Tim10-like_dom_sf"/>
</dbReference>
<dbReference type="EMBL" id="BMAT01004956">
    <property type="protein sequence ID" value="GFR84540.1"/>
    <property type="molecule type" value="Genomic_DNA"/>
</dbReference>
<dbReference type="GO" id="GO:0005739">
    <property type="term" value="C:mitochondrion"/>
    <property type="evidence" value="ECO:0007669"/>
    <property type="project" value="UniProtKB-SubCell"/>
</dbReference>
<evidence type="ECO:0000313" key="12">
    <source>
        <dbReference type="EMBL" id="GFR84540.1"/>
    </source>
</evidence>
<feature type="coiled-coil region" evidence="9">
    <location>
        <begin position="68"/>
        <end position="103"/>
    </location>
</feature>
<evidence type="ECO:0000256" key="8">
    <source>
        <dbReference type="ARBA" id="ARBA00023157"/>
    </source>
</evidence>
<proteinExistence type="predicted"/>
<evidence type="ECO:0000256" key="6">
    <source>
        <dbReference type="ARBA" id="ARBA00023010"/>
    </source>
</evidence>
<evidence type="ECO:0000256" key="9">
    <source>
        <dbReference type="SAM" id="Coils"/>
    </source>
</evidence>
<keyword evidence="13" id="KW-1185">Reference proteome</keyword>
<evidence type="ECO:0000313" key="13">
    <source>
        <dbReference type="Proteomes" id="UP000762676"/>
    </source>
</evidence>
<evidence type="ECO:0000256" key="1">
    <source>
        <dbReference type="ARBA" id="ARBA00004173"/>
    </source>
</evidence>
<dbReference type="InterPro" id="IPR050673">
    <property type="entry name" value="Mito_inner_translocase_sub"/>
</dbReference>
<dbReference type="PANTHER" id="PTHR13172">
    <property type="entry name" value="MITOCHONDRIAL IMPORT INNER MEMBRANE TRANSLOCASE SUBUNIT TIM9B"/>
    <property type="match status" value="1"/>
</dbReference>
<keyword evidence="3" id="KW-0479">Metal-binding</keyword>
<comment type="caution">
    <text evidence="12">The sequence shown here is derived from an EMBL/GenBank/DDBJ whole genome shotgun (WGS) entry which is preliminary data.</text>
</comment>
<reference evidence="12 13" key="1">
    <citation type="journal article" date="2021" name="Elife">
        <title>Chloroplast acquisition without the gene transfer in kleptoplastic sea slugs, Plakobranchus ocellatus.</title>
        <authorList>
            <person name="Maeda T."/>
            <person name="Takahashi S."/>
            <person name="Yoshida T."/>
            <person name="Shimamura S."/>
            <person name="Takaki Y."/>
            <person name="Nagai Y."/>
            <person name="Toyoda A."/>
            <person name="Suzuki Y."/>
            <person name="Arimoto A."/>
            <person name="Ishii H."/>
            <person name="Satoh N."/>
            <person name="Nishiyama T."/>
            <person name="Hasebe M."/>
            <person name="Maruyama T."/>
            <person name="Minagawa J."/>
            <person name="Obokata J."/>
            <person name="Shigenobu S."/>
        </authorList>
    </citation>
    <scope>NUCLEOTIDE SEQUENCE [LARGE SCALE GENOMIC DNA]</scope>
</reference>
<feature type="domain" description="Tim10-like" evidence="11">
    <location>
        <begin position="11"/>
        <end position="64"/>
    </location>
</feature>
<gene>
    <name evidence="12" type="ORF">ElyMa_002419600</name>
</gene>
<dbReference type="SUPFAM" id="SSF144122">
    <property type="entry name" value="Tim10-like"/>
    <property type="match status" value="1"/>
</dbReference>
<keyword evidence="6" id="KW-0811">Translocation</keyword>
<comment type="subcellular location">
    <subcellularLocation>
        <location evidence="1">Mitochondrion</location>
    </subcellularLocation>
</comment>
<evidence type="ECO:0000256" key="5">
    <source>
        <dbReference type="ARBA" id="ARBA00022927"/>
    </source>
</evidence>
<keyword evidence="5" id="KW-0653">Protein transport</keyword>
<evidence type="ECO:0000256" key="4">
    <source>
        <dbReference type="ARBA" id="ARBA00022833"/>
    </source>
</evidence>
<feature type="region of interest" description="Disordered" evidence="10">
    <location>
        <begin position="143"/>
        <end position="176"/>
    </location>
</feature>
<name>A0AAV4GHL7_9GAST</name>